<dbReference type="PROSITE" id="PS50110">
    <property type="entry name" value="RESPONSE_REGULATORY"/>
    <property type="match status" value="1"/>
</dbReference>
<dbReference type="PANTHER" id="PTHR37299:SF1">
    <property type="entry name" value="STAGE 0 SPORULATION PROTEIN A HOMOLOG"/>
    <property type="match status" value="1"/>
</dbReference>
<accession>A0A1H9NUH0</accession>
<name>A0A1H9NUH0_9LACT</name>
<proteinExistence type="predicted"/>
<dbReference type="GO" id="GO:0000156">
    <property type="term" value="F:phosphorelay response regulator activity"/>
    <property type="evidence" value="ECO:0007669"/>
    <property type="project" value="InterPro"/>
</dbReference>
<dbReference type="InterPro" id="IPR011006">
    <property type="entry name" value="CheY-like_superfamily"/>
</dbReference>
<dbReference type="InterPro" id="IPR001789">
    <property type="entry name" value="Sig_transdc_resp-reg_receiver"/>
</dbReference>
<dbReference type="SUPFAM" id="SSF52172">
    <property type="entry name" value="CheY-like"/>
    <property type="match status" value="1"/>
</dbReference>
<organism evidence="4 5">
    <name type="scientific">Granulicatella balaenopterae</name>
    <dbReference type="NCBI Taxonomy" id="137733"/>
    <lineage>
        <taxon>Bacteria</taxon>
        <taxon>Bacillati</taxon>
        <taxon>Bacillota</taxon>
        <taxon>Bacilli</taxon>
        <taxon>Lactobacillales</taxon>
        <taxon>Carnobacteriaceae</taxon>
        <taxon>Granulicatella</taxon>
    </lineage>
</organism>
<dbReference type="PROSITE" id="PS50930">
    <property type="entry name" value="HTH_LYTTR"/>
    <property type="match status" value="1"/>
</dbReference>
<protein>
    <submittedName>
        <fullName evidence="4">Two component transcriptional regulator, LytTR family</fullName>
    </submittedName>
</protein>
<evidence type="ECO:0000259" key="2">
    <source>
        <dbReference type="PROSITE" id="PS50110"/>
    </source>
</evidence>
<dbReference type="GO" id="GO:0003677">
    <property type="term" value="F:DNA binding"/>
    <property type="evidence" value="ECO:0007669"/>
    <property type="project" value="InterPro"/>
</dbReference>
<dbReference type="STRING" id="137733.SAMN05421767_1462"/>
<dbReference type="InterPro" id="IPR046947">
    <property type="entry name" value="LytR-like"/>
</dbReference>
<evidence type="ECO:0000313" key="4">
    <source>
        <dbReference type="EMBL" id="SER39417.1"/>
    </source>
</evidence>
<dbReference type="Pfam" id="PF00072">
    <property type="entry name" value="Response_reg"/>
    <property type="match status" value="1"/>
</dbReference>
<reference evidence="4 5" key="1">
    <citation type="submission" date="2016-10" db="EMBL/GenBank/DDBJ databases">
        <authorList>
            <person name="de Groot N.N."/>
        </authorList>
    </citation>
    <scope>NUCLEOTIDE SEQUENCE [LARGE SCALE GENOMIC DNA]</scope>
    <source>
        <strain evidence="4 5">DSM 15827</strain>
    </source>
</reference>
<dbReference type="Pfam" id="PF04397">
    <property type="entry name" value="LytTR"/>
    <property type="match status" value="1"/>
</dbReference>
<dbReference type="SMART" id="SM00850">
    <property type="entry name" value="LytTR"/>
    <property type="match status" value="1"/>
</dbReference>
<dbReference type="Gene3D" id="2.40.50.1020">
    <property type="entry name" value="LytTr DNA-binding domain"/>
    <property type="match status" value="1"/>
</dbReference>
<keyword evidence="1" id="KW-0597">Phosphoprotein</keyword>
<dbReference type="AlphaFoldDB" id="A0A1H9NUH0"/>
<dbReference type="Proteomes" id="UP000198556">
    <property type="component" value="Unassembled WGS sequence"/>
</dbReference>
<keyword evidence="5" id="KW-1185">Reference proteome</keyword>
<dbReference type="PANTHER" id="PTHR37299">
    <property type="entry name" value="TRANSCRIPTIONAL REGULATOR-RELATED"/>
    <property type="match status" value="1"/>
</dbReference>
<evidence type="ECO:0000256" key="1">
    <source>
        <dbReference type="PROSITE-ProRule" id="PRU00169"/>
    </source>
</evidence>
<feature type="domain" description="HTH LytTR-type" evidence="3">
    <location>
        <begin position="136"/>
        <end position="235"/>
    </location>
</feature>
<dbReference type="EMBL" id="FOGF01000046">
    <property type="protein sequence ID" value="SER39417.1"/>
    <property type="molecule type" value="Genomic_DNA"/>
</dbReference>
<dbReference type="InterPro" id="IPR007492">
    <property type="entry name" value="LytTR_DNA-bd_dom"/>
</dbReference>
<evidence type="ECO:0000259" key="3">
    <source>
        <dbReference type="PROSITE" id="PS50930"/>
    </source>
</evidence>
<feature type="modified residue" description="4-aspartylphosphate" evidence="1">
    <location>
        <position position="60"/>
    </location>
</feature>
<dbReference type="SMART" id="SM00448">
    <property type="entry name" value="REC"/>
    <property type="match status" value="1"/>
</dbReference>
<dbReference type="OrthoDB" id="9809318at2"/>
<evidence type="ECO:0000313" key="5">
    <source>
        <dbReference type="Proteomes" id="UP000198556"/>
    </source>
</evidence>
<dbReference type="RefSeq" id="WP_089747701.1">
    <property type="nucleotide sequence ID" value="NZ_FOGF01000046.1"/>
</dbReference>
<feature type="domain" description="Response regulatory" evidence="2">
    <location>
        <begin position="3"/>
        <end position="123"/>
    </location>
</feature>
<gene>
    <name evidence="4" type="ORF">SAMN05421767_1462</name>
</gene>
<sequence>MLNICLCDDEKDTLEYYSNKICNLLSKHNYAFRIDSFSSGESLIFDLEENPYKFNIIIMDILMNDTNGIETTKKLRNYGYNGVIIFLTSSKEFALESFEVEPLNYILKNDNDDRLNTIMLKACELVCSNANKSIMIPSKKYRNRVIDLDEIVYMESLNKKVMLHKVDGEVEEVNYVLKDIYNKVQKYGFIRCHKSYIVNVKYVNSFNNIECILKKDIIIPIGRKYSKDFKKLILENEFDNLLI</sequence>
<dbReference type="Gene3D" id="3.40.50.2300">
    <property type="match status" value="1"/>
</dbReference>